<dbReference type="InterPro" id="IPR010982">
    <property type="entry name" value="Lambda_DNA-bd_dom_sf"/>
</dbReference>
<dbReference type="GO" id="GO:0003677">
    <property type="term" value="F:DNA binding"/>
    <property type="evidence" value="ECO:0007669"/>
    <property type="project" value="InterPro"/>
</dbReference>
<reference evidence="1 2" key="1">
    <citation type="submission" date="2018-06" db="EMBL/GenBank/DDBJ databases">
        <authorList>
            <consortium name="Pathogen Informatics"/>
            <person name="Doyle S."/>
        </authorList>
    </citation>
    <scope>NUCLEOTIDE SEQUENCE [LARGE SCALE GENOMIC DNA]</scope>
    <source>
        <strain evidence="1 2">NCTC8576</strain>
    </source>
</reference>
<evidence type="ECO:0000313" key="1">
    <source>
        <dbReference type="EMBL" id="SPZ70690.1"/>
    </source>
</evidence>
<organism evidence="1 2">
    <name type="scientific">Shigella boydii</name>
    <dbReference type="NCBI Taxonomy" id="621"/>
    <lineage>
        <taxon>Bacteria</taxon>
        <taxon>Pseudomonadati</taxon>
        <taxon>Pseudomonadota</taxon>
        <taxon>Gammaproteobacteria</taxon>
        <taxon>Enterobacterales</taxon>
        <taxon>Enterobacteriaceae</taxon>
        <taxon>Shigella</taxon>
    </lineage>
</organism>
<dbReference type="AlphaFoldDB" id="A0A2S8DXC1"/>
<sequence>MKAYWDSLTKEQQGELAGKVGSTQGYLRLVFNGYKKASFVLAKKLEQCTSGAITKSDLRPDIYPKD</sequence>
<dbReference type="Proteomes" id="UP000251799">
    <property type="component" value="Unassembled WGS sequence"/>
</dbReference>
<name>A0A2S8DXC1_SHIBO</name>
<evidence type="ECO:0000313" key="2">
    <source>
        <dbReference type="Proteomes" id="UP000251799"/>
    </source>
</evidence>
<dbReference type="RefSeq" id="WP_000649481.1">
    <property type="nucleotide sequence ID" value="NZ_CABWCZ010000293.1"/>
</dbReference>
<proteinExistence type="predicted"/>
<dbReference type="EMBL" id="UAUR01000003">
    <property type="protein sequence ID" value="SPZ70690.1"/>
    <property type="molecule type" value="Genomic_DNA"/>
</dbReference>
<protein>
    <submittedName>
        <fullName evidence="1">Uncharacterized protein</fullName>
    </submittedName>
</protein>
<dbReference type="Gene3D" id="1.10.260.40">
    <property type="entry name" value="lambda repressor-like DNA-binding domains"/>
    <property type="match status" value="1"/>
</dbReference>
<accession>A0A2S8DXC1</accession>
<gene>
    <name evidence="1" type="ORF">NCTC8576_00600</name>
</gene>